<evidence type="ECO:0000313" key="1">
    <source>
        <dbReference type="EMBL" id="CZT23330.1"/>
    </source>
</evidence>
<name>A0A2D3V8T2_9PEZI</name>
<feature type="unsure residue" description="I or L" evidence="1">
    <location>
        <position position="64"/>
    </location>
</feature>
<sequence length="184" mass="20534">MASTIPPFHRLLSFYSNRNPHDSQTIRLQDSLRGNLALGLDFPVALGVAIGRHLFLKNVSFFSLNIHVPSVSWKVSPLEGLEVDEKRDYTCSELFSKTRQEKGVMGAMDALGVWSLAADVKSGLISGQDVVAFQRGTLLHEVENRRKDREQVLPLKRGGPISVAGHSWFVGKLFGVEVYREKED</sequence>
<keyword evidence="2" id="KW-1185">Reference proteome</keyword>
<organism evidence="1 2">
    <name type="scientific">Ramularia collo-cygni</name>
    <dbReference type="NCBI Taxonomy" id="112498"/>
    <lineage>
        <taxon>Eukaryota</taxon>
        <taxon>Fungi</taxon>
        <taxon>Dikarya</taxon>
        <taxon>Ascomycota</taxon>
        <taxon>Pezizomycotina</taxon>
        <taxon>Dothideomycetes</taxon>
        <taxon>Dothideomycetidae</taxon>
        <taxon>Mycosphaerellales</taxon>
        <taxon>Mycosphaerellaceae</taxon>
        <taxon>Ramularia</taxon>
    </lineage>
</organism>
<reference evidence="1 2" key="1">
    <citation type="submission" date="2016-03" db="EMBL/GenBank/DDBJ databases">
        <authorList>
            <person name="Ploux O."/>
        </authorList>
    </citation>
    <scope>NUCLEOTIDE SEQUENCE [LARGE SCALE GENOMIC DNA]</scope>
    <source>
        <strain evidence="1 2">URUG2</strain>
    </source>
</reference>
<proteinExistence type="predicted"/>
<dbReference type="OrthoDB" id="2561193at2759"/>
<evidence type="ECO:0000313" key="2">
    <source>
        <dbReference type="Proteomes" id="UP000225277"/>
    </source>
</evidence>
<gene>
    <name evidence="1" type="ORF">RCC_09042</name>
</gene>
<accession>A0A2D3V8T2</accession>
<dbReference type="Proteomes" id="UP000225277">
    <property type="component" value="Unassembled WGS sequence"/>
</dbReference>
<protein>
    <submittedName>
        <fullName evidence="1">Uncharacterized protein</fullName>
    </submittedName>
</protein>
<dbReference type="AlphaFoldDB" id="A0A2D3V8T2"/>
<dbReference type="EMBL" id="FJUY01000016">
    <property type="protein sequence ID" value="CZT23330.1"/>
    <property type="molecule type" value="Genomic_DNA"/>
</dbReference>